<organism evidence="2 3">
    <name type="scientific">Pseudidiomarina planktonica</name>
    <dbReference type="NCBI Taxonomy" id="1323738"/>
    <lineage>
        <taxon>Bacteria</taxon>
        <taxon>Pseudomonadati</taxon>
        <taxon>Pseudomonadota</taxon>
        <taxon>Gammaproteobacteria</taxon>
        <taxon>Alteromonadales</taxon>
        <taxon>Idiomarinaceae</taxon>
        <taxon>Pseudidiomarina</taxon>
    </lineage>
</organism>
<dbReference type="GO" id="GO:0008270">
    <property type="term" value="F:zinc ion binding"/>
    <property type="evidence" value="ECO:0007669"/>
    <property type="project" value="InterPro"/>
</dbReference>
<gene>
    <name evidence="2" type="ORF">SAMN06297229_1189</name>
</gene>
<keyword evidence="3" id="KW-1185">Reference proteome</keyword>
<proteinExistence type="predicted"/>
<feature type="domain" description="HNH" evidence="1">
    <location>
        <begin position="51"/>
        <end position="85"/>
    </location>
</feature>
<keyword evidence="2" id="KW-0255">Endonuclease</keyword>
<protein>
    <submittedName>
        <fullName evidence="2">HNH endonuclease</fullName>
    </submittedName>
</protein>
<dbReference type="AlphaFoldDB" id="A0A1Y6ES93"/>
<keyword evidence="2" id="KW-0378">Hydrolase</keyword>
<dbReference type="Pfam" id="PF01844">
    <property type="entry name" value="HNH"/>
    <property type="match status" value="1"/>
</dbReference>
<dbReference type="Proteomes" id="UP000194450">
    <property type="component" value="Unassembled WGS sequence"/>
</dbReference>
<evidence type="ECO:0000313" key="2">
    <source>
        <dbReference type="EMBL" id="SMQ65129.1"/>
    </source>
</evidence>
<evidence type="ECO:0000259" key="1">
    <source>
        <dbReference type="Pfam" id="PF01844"/>
    </source>
</evidence>
<dbReference type="GO" id="GO:0004519">
    <property type="term" value="F:endonuclease activity"/>
    <property type="evidence" value="ECO:0007669"/>
    <property type="project" value="UniProtKB-KW"/>
</dbReference>
<dbReference type="GO" id="GO:0003676">
    <property type="term" value="F:nucleic acid binding"/>
    <property type="evidence" value="ECO:0007669"/>
    <property type="project" value="InterPro"/>
</dbReference>
<dbReference type="OrthoDB" id="9802901at2"/>
<dbReference type="EMBL" id="FXWH01000001">
    <property type="protein sequence ID" value="SMQ65129.1"/>
    <property type="molecule type" value="Genomic_DNA"/>
</dbReference>
<reference evidence="3" key="1">
    <citation type="submission" date="2017-04" db="EMBL/GenBank/DDBJ databases">
        <authorList>
            <person name="Varghese N."/>
            <person name="Submissions S."/>
        </authorList>
    </citation>
    <scope>NUCLEOTIDE SEQUENCE [LARGE SCALE GENOMIC DNA]</scope>
</reference>
<dbReference type="CDD" id="cd00085">
    <property type="entry name" value="HNHc"/>
    <property type="match status" value="1"/>
</dbReference>
<dbReference type="Gene3D" id="1.10.30.50">
    <property type="match status" value="1"/>
</dbReference>
<accession>A0A1Y6ES93</accession>
<keyword evidence="2" id="KW-0540">Nuclease</keyword>
<name>A0A1Y6ES93_9GAMM</name>
<dbReference type="RefSeq" id="WP_086434292.1">
    <property type="nucleotide sequence ID" value="NZ_FXWH01000001.1"/>
</dbReference>
<dbReference type="InterPro" id="IPR003615">
    <property type="entry name" value="HNH_nuc"/>
</dbReference>
<evidence type="ECO:0000313" key="3">
    <source>
        <dbReference type="Proteomes" id="UP000194450"/>
    </source>
</evidence>
<sequence length="124" mass="14250">MVSKVIQKNRLRSATKQNNRCFYCGLPMWHSANQDEFSQSYNLSTKQAHGLQCTAEHLKAKSDGGGNEHSNIVAACRYCNKKRHQYRKPPSPERYKKLVTDRIAKGKWLPESILCRVQSTLINQ</sequence>
<dbReference type="InterPro" id="IPR002711">
    <property type="entry name" value="HNH"/>
</dbReference>